<comment type="caution">
    <text evidence="2">The sequence shown here is derived from an EMBL/GenBank/DDBJ whole genome shotgun (WGS) entry which is preliminary data.</text>
</comment>
<evidence type="ECO:0000256" key="1">
    <source>
        <dbReference type="SAM" id="MobiDB-lite"/>
    </source>
</evidence>
<protein>
    <submittedName>
        <fullName evidence="2">Uncharacterized protein</fullName>
    </submittedName>
</protein>
<accession>A0A5B7DB50</accession>
<keyword evidence="3" id="KW-1185">Reference proteome</keyword>
<dbReference type="Proteomes" id="UP000324222">
    <property type="component" value="Unassembled WGS sequence"/>
</dbReference>
<dbReference type="AlphaFoldDB" id="A0A5B7DB50"/>
<organism evidence="2 3">
    <name type="scientific">Portunus trituberculatus</name>
    <name type="common">Swimming crab</name>
    <name type="synonym">Neptunus trituberculatus</name>
    <dbReference type="NCBI Taxonomy" id="210409"/>
    <lineage>
        <taxon>Eukaryota</taxon>
        <taxon>Metazoa</taxon>
        <taxon>Ecdysozoa</taxon>
        <taxon>Arthropoda</taxon>
        <taxon>Crustacea</taxon>
        <taxon>Multicrustacea</taxon>
        <taxon>Malacostraca</taxon>
        <taxon>Eumalacostraca</taxon>
        <taxon>Eucarida</taxon>
        <taxon>Decapoda</taxon>
        <taxon>Pleocyemata</taxon>
        <taxon>Brachyura</taxon>
        <taxon>Eubrachyura</taxon>
        <taxon>Portunoidea</taxon>
        <taxon>Portunidae</taxon>
        <taxon>Portuninae</taxon>
        <taxon>Portunus</taxon>
    </lineage>
</organism>
<name>A0A5B7DB50_PORTR</name>
<evidence type="ECO:0000313" key="2">
    <source>
        <dbReference type="EMBL" id="MPC18336.1"/>
    </source>
</evidence>
<reference evidence="2 3" key="1">
    <citation type="submission" date="2019-05" db="EMBL/GenBank/DDBJ databases">
        <title>Another draft genome of Portunus trituberculatus and its Hox gene families provides insights of decapod evolution.</title>
        <authorList>
            <person name="Jeong J.-H."/>
            <person name="Song I."/>
            <person name="Kim S."/>
            <person name="Choi T."/>
            <person name="Kim D."/>
            <person name="Ryu S."/>
            <person name="Kim W."/>
        </authorList>
    </citation>
    <scope>NUCLEOTIDE SEQUENCE [LARGE SCALE GENOMIC DNA]</scope>
    <source>
        <tissue evidence="2">Muscle</tissue>
    </source>
</reference>
<sequence length="59" mass="6467">MPARPLLRPTLPPGDHISYSVKAPPSTSGTISITCEGKSTRWRNLFASNDDEIVVEVEE</sequence>
<dbReference type="EMBL" id="VSRR010000670">
    <property type="protein sequence ID" value="MPC18336.1"/>
    <property type="molecule type" value="Genomic_DNA"/>
</dbReference>
<feature type="region of interest" description="Disordered" evidence="1">
    <location>
        <begin position="1"/>
        <end position="30"/>
    </location>
</feature>
<gene>
    <name evidence="2" type="ORF">E2C01_011215</name>
</gene>
<evidence type="ECO:0000313" key="3">
    <source>
        <dbReference type="Proteomes" id="UP000324222"/>
    </source>
</evidence>
<proteinExistence type="predicted"/>